<evidence type="ECO:0000313" key="2">
    <source>
        <dbReference type="Proteomes" id="UP001064048"/>
    </source>
</evidence>
<proteinExistence type="predicted"/>
<reference evidence="1 2" key="1">
    <citation type="journal article" date="2022" name="Genome Biol. Evol.">
        <title>The Spruce Budworm Genome: Reconstructing the Evolutionary History of Antifreeze Proteins.</title>
        <authorList>
            <person name="Beliveau C."/>
            <person name="Gagne P."/>
            <person name="Picq S."/>
            <person name="Vernygora O."/>
            <person name="Keeling C.I."/>
            <person name="Pinkney K."/>
            <person name="Doucet D."/>
            <person name="Wen F."/>
            <person name="Johnston J.S."/>
            <person name="Maaroufi H."/>
            <person name="Boyle B."/>
            <person name="Laroche J."/>
            <person name="Dewar K."/>
            <person name="Juretic N."/>
            <person name="Blackburn G."/>
            <person name="Nisole A."/>
            <person name="Brunet B."/>
            <person name="Brandao M."/>
            <person name="Lumley L."/>
            <person name="Duan J."/>
            <person name="Quan G."/>
            <person name="Lucarotti C.J."/>
            <person name="Roe A.D."/>
            <person name="Sperling F.A.H."/>
            <person name="Levesque R.C."/>
            <person name="Cusson M."/>
        </authorList>
    </citation>
    <scope>NUCLEOTIDE SEQUENCE [LARGE SCALE GENOMIC DNA]</scope>
    <source>
        <strain evidence="1">Glfc:IPQL:Cfum</strain>
    </source>
</reference>
<gene>
    <name evidence="1" type="ORF">MSG28_014490</name>
</gene>
<protein>
    <submittedName>
        <fullName evidence="1">Uncharacterized protein</fullName>
    </submittedName>
</protein>
<sequence>MHRKGFGVRLVGLSATLPNYTDVAAFLRVKPEHGLFYFDNSFSREIKEGSAILVFVHSRKETGKTARAIRDMCLEKDTLGQFLREGSASTEVLRTEAEQVKNPELRELLPYGFAIHHAGMSRVDRTLVEDLFADRHIQVLVSTATLAWGVNLPAHTVIVKGTQVYSPEKGRWSELGALDVLQMLGRAGRPQYDTKGEGILITNHSELQYYLSLLNQQLPIESQLVGKLPDMLNAEIVLGSVQSVRDAVTWLGYTYLYIRMLRQPALYGITPEKMQEDNLLELHRADLVHTAASLLDKAGLVKYERKSGQLQATELGRIASHFYCTYETMQSYNQLLRPTLGEIELFRVFSLSAEFRNIAVREEEKLELHKLMERVRIVISQALEGRKRTKVVDVGHRVAELKWAWAGHVCRRHDERWSKRVLEWRPRLGKINLGRPPARWSDDIVVTAGPSGRERRIVDLGGERLERRMPNGGRKRAEEKEANLTCLFIEKHLKNK</sequence>
<keyword evidence="2" id="KW-1185">Reference proteome</keyword>
<organism evidence="1 2">
    <name type="scientific">Choristoneura fumiferana</name>
    <name type="common">Spruce budworm moth</name>
    <name type="synonym">Archips fumiferana</name>
    <dbReference type="NCBI Taxonomy" id="7141"/>
    <lineage>
        <taxon>Eukaryota</taxon>
        <taxon>Metazoa</taxon>
        <taxon>Ecdysozoa</taxon>
        <taxon>Arthropoda</taxon>
        <taxon>Hexapoda</taxon>
        <taxon>Insecta</taxon>
        <taxon>Pterygota</taxon>
        <taxon>Neoptera</taxon>
        <taxon>Endopterygota</taxon>
        <taxon>Lepidoptera</taxon>
        <taxon>Glossata</taxon>
        <taxon>Ditrysia</taxon>
        <taxon>Tortricoidea</taxon>
        <taxon>Tortricidae</taxon>
        <taxon>Tortricinae</taxon>
        <taxon>Choristoneura</taxon>
    </lineage>
</organism>
<name>A0ACC0JRM0_CHOFU</name>
<evidence type="ECO:0000313" key="1">
    <source>
        <dbReference type="EMBL" id="KAI8426807.1"/>
    </source>
</evidence>
<comment type="caution">
    <text evidence="1">The sequence shown here is derived from an EMBL/GenBank/DDBJ whole genome shotgun (WGS) entry which is preliminary data.</text>
</comment>
<accession>A0ACC0JRM0</accession>
<dbReference type="Proteomes" id="UP001064048">
    <property type="component" value="Chromosome 26"/>
</dbReference>
<dbReference type="EMBL" id="CM046126">
    <property type="protein sequence ID" value="KAI8426807.1"/>
    <property type="molecule type" value="Genomic_DNA"/>
</dbReference>